<dbReference type="Proteomes" id="UP000318307">
    <property type="component" value="Unassembled WGS sequence"/>
</dbReference>
<proteinExistence type="predicted"/>
<organism evidence="1 2">
    <name type="scientific">Desulfobotulus alkaliphilus</name>
    <dbReference type="NCBI Taxonomy" id="622671"/>
    <lineage>
        <taxon>Bacteria</taxon>
        <taxon>Pseudomonadati</taxon>
        <taxon>Thermodesulfobacteriota</taxon>
        <taxon>Desulfobacteria</taxon>
        <taxon>Desulfobacterales</taxon>
        <taxon>Desulfobacteraceae</taxon>
        <taxon>Desulfobotulus</taxon>
    </lineage>
</organism>
<name>A0A562R2W1_9BACT</name>
<accession>A0A562R2W1</accession>
<evidence type="ECO:0000313" key="1">
    <source>
        <dbReference type="EMBL" id="TWI63153.1"/>
    </source>
</evidence>
<sequence length="49" mass="5911">MNEKKLYSFKEIGEELNLNYKKILNYRNQVCDFLPGWLNAAASRQKRFK</sequence>
<evidence type="ECO:0000313" key="2">
    <source>
        <dbReference type="Proteomes" id="UP000318307"/>
    </source>
</evidence>
<dbReference type="EMBL" id="VLLC01000052">
    <property type="protein sequence ID" value="TWI63153.1"/>
    <property type="molecule type" value="Genomic_DNA"/>
</dbReference>
<comment type="caution">
    <text evidence="1">The sequence shown here is derived from an EMBL/GenBank/DDBJ whole genome shotgun (WGS) entry which is preliminary data.</text>
</comment>
<keyword evidence="2" id="KW-1185">Reference proteome</keyword>
<dbReference type="RefSeq" id="WP_186443217.1">
    <property type="nucleotide sequence ID" value="NZ_VLLC01000052.1"/>
</dbReference>
<reference evidence="1 2" key="1">
    <citation type="submission" date="2019-07" db="EMBL/GenBank/DDBJ databases">
        <title>Genome sequencing of 100 strains of the haloalkaliphilic chemolithoautotrophic sulfur-oxidizing bacterium Thioalkalivibrio.</title>
        <authorList>
            <person name="Muyzer G."/>
        </authorList>
    </citation>
    <scope>NUCLEOTIDE SEQUENCE [LARGE SCALE GENOMIC DNA]</scope>
    <source>
        <strain evidence="1 2">ASO4-4</strain>
    </source>
</reference>
<gene>
    <name evidence="1" type="ORF">LZ24_03294</name>
</gene>
<dbReference type="AlphaFoldDB" id="A0A562R2W1"/>
<protein>
    <submittedName>
        <fullName evidence="1">Uncharacterized protein</fullName>
    </submittedName>
</protein>